<gene>
    <name evidence="1" type="ORF">PR048_033710</name>
</gene>
<sequence>MQEYLSTKGEMARKIQSVGIEFTDKQKAVFYLTGLPFSKYEGFVRSIEREGDSSVLCTTDMKAKLLLEEKIMKREDEVKDEVGEGKALVIHDNALEYKHEAKHTFNKLNYKQRNVRHSDSVNQLKNIVCFACNEGSHISINCRRFMKGEQGSPTNRLEHSSIPIRRTQGSNLGQECLTRVGAT</sequence>
<keyword evidence="2" id="KW-1185">Reference proteome</keyword>
<dbReference type="EMBL" id="JARBHB010000017">
    <property type="protein sequence ID" value="KAJ8866186.1"/>
    <property type="molecule type" value="Genomic_DNA"/>
</dbReference>
<evidence type="ECO:0008006" key="3">
    <source>
        <dbReference type="Google" id="ProtNLM"/>
    </source>
</evidence>
<evidence type="ECO:0000313" key="2">
    <source>
        <dbReference type="Proteomes" id="UP001159363"/>
    </source>
</evidence>
<name>A0ABQ9G3V7_9NEOP</name>
<dbReference type="Proteomes" id="UP001159363">
    <property type="component" value="Chromosome 16"/>
</dbReference>
<proteinExistence type="predicted"/>
<comment type="caution">
    <text evidence="1">The sequence shown here is derived from an EMBL/GenBank/DDBJ whole genome shotgun (WGS) entry which is preliminary data.</text>
</comment>
<organism evidence="1 2">
    <name type="scientific">Dryococelus australis</name>
    <dbReference type="NCBI Taxonomy" id="614101"/>
    <lineage>
        <taxon>Eukaryota</taxon>
        <taxon>Metazoa</taxon>
        <taxon>Ecdysozoa</taxon>
        <taxon>Arthropoda</taxon>
        <taxon>Hexapoda</taxon>
        <taxon>Insecta</taxon>
        <taxon>Pterygota</taxon>
        <taxon>Neoptera</taxon>
        <taxon>Polyneoptera</taxon>
        <taxon>Phasmatodea</taxon>
        <taxon>Verophasmatodea</taxon>
        <taxon>Anareolatae</taxon>
        <taxon>Phasmatidae</taxon>
        <taxon>Eurycanthinae</taxon>
        <taxon>Dryococelus</taxon>
    </lineage>
</organism>
<evidence type="ECO:0000313" key="1">
    <source>
        <dbReference type="EMBL" id="KAJ8866186.1"/>
    </source>
</evidence>
<protein>
    <recommendedName>
        <fullName evidence="3">CCHC-type domain-containing protein</fullName>
    </recommendedName>
</protein>
<accession>A0ABQ9G3V7</accession>
<reference evidence="1 2" key="1">
    <citation type="submission" date="2023-02" db="EMBL/GenBank/DDBJ databases">
        <title>LHISI_Scaffold_Assembly.</title>
        <authorList>
            <person name="Stuart O.P."/>
            <person name="Cleave R."/>
            <person name="Magrath M.J.L."/>
            <person name="Mikheyev A.S."/>
        </authorList>
    </citation>
    <scope>NUCLEOTIDE SEQUENCE [LARGE SCALE GENOMIC DNA]</scope>
    <source>
        <strain evidence="1">Daus_M_001</strain>
        <tissue evidence="1">Leg muscle</tissue>
    </source>
</reference>